<evidence type="ECO:0000313" key="2">
    <source>
        <dbReference type="Proteomes" id="UP000030780"/>
    </source>
</evidence>
<protein>
    <submittedName>
        <fullName evidence="1">Uncharacterized protein</fullName>
    </submittedName>
</protein>
<organism evidence="1 2">
    <name type="scientific">Entamoeba histolytica HM-3:IMSS</name>
    <dbReference type="NCBI Taxonomy" id="885315"/>
    <lineage>
        <taxon>Eukaryota</taxon>
        <taxon>Amoebozoa</taxon>
        <taxon>Evosea</taxon>
        <taxon>Archamoebae</taxon>
        <taxon>Mastigamoebida</taxon>
        <taxon>Entamoebidae</taxon>
        <taxon>Entamoeba</taxon>
    </lineage>
</organism>
<feature type="non-terminal residue" evidence="1">
    <location>
        <position position="31"/>
    </location>
</feature>
<name>M7W9E9_ENTHI</name>
<proteinExistence type="predicted"/>
<accession>M7W9E9</accession>
<sequence>MLLTFHTGQMIQNIRLLIQTQMFYFTDNEAT</sequence>
<dbReference type="Proteomes" id="UP000030780">
    <property type="component" value="Unassembled WGS sequence"/>
</dbReference>
<evidence type="ECO:0000313" key="1">
    <source>
        <dbReference type="EMBL" id="EMS16907.1"/>
    </source>
</evidence>
<dbReference type="AlphaFoldDB" id="M7W9E9"/>
<gene>
    <name evidence="1" type="ORF">KM1_305270</name>
</gene>
<dbReference type="EMBL" id="KB637310">
    <property type="protein sequence ID" value="EMS16907.1"/>
    <property type="molecule type" value="Genomic_DNA"/>
</dbReference>
<reference evidence="1 2" key="1">
    <citation type="submission" date="2013-01" db="EMBL/GenBank/DDBJ databases">
        <authorList>
            <person name="Inman J."/>
            <person name="Zafar N."/>
            <person name="Lorenzi H."/>
            <person name="Caler E."/>
        </authorList>
    </citation>
    <scope>NUCLEOTIDE SEQUENCE [LARGE SCALE GENOMIC DNA]</scope>
    <source>
        <strain evidence="1 2">HM-3:IMSS</strain>
    </source>
</reference>
<dbReference type="VEuPathDB" id="AmoebaDB:KM1_305270"/>